<dbReference type="OrthoDB" id="2878915at2"/>
<keyword evidence="3" id="KW-1185">Reference proteome</keyword>
<dbReference type="Pfam" id="PF08858">
    <property type="entry name" value="IDEAL"/>
    <property type="match status" value="1"/>
</dbReference>
<evidence type="ECO:0000313" key="3">
    <source>
        <dbReference type="Proteomes" id="UP000318521"/>
    </source>
</evidence>
<comment type="caution">
    <text evidence="2">The sequence shown here is derived from an EMBL/GenBank/DDBJ whole genome shotgun (WGS) entry which is preliminary data.</text>
</comment>
<organism evidence="2 3">
    <name type="scientific">Alkalicoccobacillus porphyridii</name>
    <dbReference type="NCBI Taxonomy" id="2597270"/>
    <lineage>
        <taxon>Bacteria</taxon>
        <taxon>Bacillati</taxon>
        <taxon>Bacillota</taxon>
        <taxon>Bacilli</taxon>
        <taxon>Bacillales</taxon>
        <taxon>Bacillaceae</taxon>
        <taxon>Alkalicoccobacillus</taxon>
    </lineage>
</organism>
<sequence>MSNQFAMDKEVLKQLEIIKSLQKRSQAAVYSLYAQAVLEYSLYYHKKDQLLHLIDEALVKRDEEQFMSLTNDYAALLNEHKDGKTIYDHGFKLHLTFQ</sequence>
<proteinExistence type="predicted"/>
<feature type="domain" description="IDEAL" evidence="1">
    <location>
        <begin position="37"/>
        <end position="73"/>
    </location>
</feature>
<dbReference type="InterPro" id="IPR014957">
    <property type="entry name" value="IDEAL_dom"/>
</dbReference>
<dbReference type="Proteomes" id="UP000318521">
    <property type="component" value="Unassembled WGS sequence"/>
</dbReference>
<dbReference type="AlphaFoldDB" id="A0A553ZXI4"/>
<dbReference type="SMART" id="SM00914">
    <property type="entry name" value="IDEAL"/>
    <property type="match status" value="1"/>
</dbReference>
<dbReference type="EMBL" id="VLXZ01000007">
    <property type="protein sequence ID" value="TSB46168.1"/>
    <property type="molecule type" value="Genomic_DNA"/>
</dbReference>
<protein>
    <submittedName>
        <fullName evidence="2">IDEAL domain-containing protein</fullName>
    </submittedName>
</protein>
<accession>A0A553ZXI4</accession>
<dbReference type="Gene3D" id="4.10.810.10">
    <property type="entry name" value="Virus Scaffolding Protein, Chain A"/>
    <property type="match status" value="1"/>
</dbReference>
<gene>
    <name evidence="2" type="ORF">FN960_12455</name>
</gene>
<evidence type="ECO:0000313" key="2">
    <source>
        <dbReference type="EMBL" id="TSB46168.1"/>
    </source>
</evidence>
<name>A0A553ZXI4_9BACI</name>
<dbReference type="RefSeq" id="WP_143849062.1">
    <property type="nucleotide sequence ID" value="NZ_VLXZ01000007.1"/>
</dbReference>
<reference evidence="2 3" key="1">
    <citation type="submission" date="2019-07" db="EMBL/GenBank/DDBJ databases">
        <authorList>
            <person name="Park Y.J."/>
            <person name="Jeong S.E."/>
            <person name="Jung H.S."/>
        </authorList>
    </citation>
    <scope>NUCLEOTIDE SEQUENCE [LARGE SCALE GENOMIC DNA]</scope>
    <source>
        <strain evidence="3">P16(2019)</strain>
    </source>
</reference>
<dbReference type="InterPro" id="IPR027393">
    <property type="entry name" value="Virus_scaffolding_prot_C"/>
</dbReference>
<evidence type="ECO:0000259" key="1">
    <source>
        <dbReference type="SMART" id="SM00914"/>
    </source>
</evidence>